<dbReference type="InterPro" id="IPR013783">
    <property type="entry name" value="Ig-like_fold"/>
</dbReference>
<dbReference type="PROSITE" id="PS50853">
    <property type="entry name" value="FN3"/>
    <property type="match status" value="1"/>
</dbReference>
<dbReference type="PROSITE" id="PS01355">
    <property type="entry name" value="HEMATOPO_REC_S_F1"/>
    <property type="match status" value="1"/>
</dbReference>
<evidence type="ECO:0000313" key="11">
    <source>
        <dbReference type="Ensembl" id="ENSCCNP00000004778.1"/>
    </source>
</evidence>
<evidence type="ECO:0000256" key="1">
    <source>
        <dbReference type="ARBA" id="ARBA00004479"/>
    </source>
</evidence>
<evidence type="ECO:0000256" key="6">
    <source>
        <dbReference type="ARBA" id="ARBA00023170"/>
    </source>
</evidence>
<dbReference type="AlphaFoldDB" id="A0A8C0W9M9"/>
<evidence type="ECO:0000256" key="9">
    <source>
        <dbReference type="SAM" id="SignalP"/>
    </source>
</evidence>
<comment type="subcellular location">
    <subcellularLocation>
        <location evidence="1">Membrane</location>
        <topology evidence="1">Single-pass type I membrane protein</topology>
    </subcellularLocation>
</comment>
<evidence type="ECO:0000259" key="10">
    <source>
        <dbReference type="PROSITE" id="PS50853"/>
    </source>
</evidence>
<feature type="transmembrane region" description="Helical" evidence="8">
    <location>
        <begin position="277"/>
        <end position="299"/>
    </location>
</feature>
<keyword evidence="5 8" id="KW-0472">Membrane</keyword>
<dbReference type="InterPro" id="IPR036116">
    <property type="entry name" value="FN3_sf"/>
</dbReference>
<feature type="domain" description="Fibronectin type-III" evidence="10">
    <location>
        <begin position="157"/>
        <end position="265"/>
    </location>
</feature>
<keyword evidence="4 8" id="KW-1133">Transmembrane helix</keyword>
<evidence type="ECO:0000256" key="4">
    <source>
        <dbReference type="ARBA" id="ARBA00022989"/>
    </source>
</evidence>
<evidence type="ECO:0000256" key="2">
    <source>
        <dbReference type="ARBA" id="ARBA00022692"/>
    </source>
</evidence>
<feature type="signal peptide" evidence="9">
    <location>
        <begin position="1"/>
        <end position="25"/>
    </location>
</feature>
<keyword evidence="3 9" id="KW-0732">Signal</keyword>
<protein>
    <recommendedName>
        <fullName evidence="10">Fibronectin type-III domain-containing protein</fullName>
    </recommendedName>
</protein>
<dbReference type="Ensembl" id="ENSCCNT00000006290.1">
    <property type="protein sequence ID" value="ENSCCNP00000004778.1"/>
    <property type="gene ID" value="ENSCCNG00000004988.1"/>
</dbReference>
<dbReference type="InterPro" id="IPR003961">
    <property type="entry name" value="FN3_dom"/>
</dbReference>
<evidence type="ECO:0000256" key="7">
    <source>
        <dbReference type="ARBA" id="ARBA00023180"/>
    </source>
</evidence>
<name>A0A8C0W9M9_CASCN</name>
<gene>
    <name evidence="11" type="primary">Il9r</name>
</gene>
<dbReference type="GO" id="GO:0019983">
    <property type="term" value="F:interleukin-9 binding"/>
    <property type="evidence" value="ECO:0007669"/>
    <property type="project" value="TreeGrafter"/>
</dbReference>
<organism evidence="11">
    <name type="scientific">Castor canadensis</name>
    <name type="common">American beaver</name>
    <dbReference type="NCBI Taxonomy" id="51338"/>
    <lineage>
        <taxon>Eukaryota</taxon>
        <taxon>Metazoa</taxon>
        <taxon>Chordata</taxon>
        <taxon>Craniata</taxon>
        <taxon>Vertebrata</taxon>
        <taxon>Euteleostomi</taxon>
        <taxon>Mammalia</taxon>
        <taxon>Eutheria</taxon>
        <taxon>Euarchontoglires</taxon>
        <taxon>Glires</taxon>
        <taxon>Rodentia</taxon>
        <taxon>Castorimorpha</taxon>
        <taxon>Castoridae</taxon>
        <taxon>Castor</taxon>
    </lineage>
</organism>
<dbReference type="PANTHER" id="PTHR23037">
    <property type="entry name" value="CYTOKINE RECEPTOR"/>
    <property type="match status" value="1"/>
</dbReference>
<keyword evidence="6" id="KW-0675">Receptor</keyword>
<proteinExistence type="predicted"/>
<dbReference type="SUPFAM" id="SSF49265">
    <property type="entry name" value="Fibronectin type III"/>
    <property type="match status" value="1"/>
</dbReference>
<dbReference type="GO" id="GO:0009897">
    <property type="term" value="C:external side of plasma membrane"/>
    <property type="evidence" value="ECO:0007669"/>
    <property type="project" value="TreeGrafter"/>
</dbReference>
<feature type="chain" id="PRO_5034510447" description="Fibronectin type-III domain-containing protein" evidence="9">
    <location>
        <begin position="26"/>
        <end position="509"/>
    </location>
</feature>
<keyword evidence="7" id="KW-0325">Glycoprotein</keyword>
<dbReference type="PANTHER" id="PTHR23037:SF29">
    <property type="entry name" value="INTERLEUKIN-9 RECEPTOR"/>
    <property type="match status" value="1"/>
</dbReference>
<dbReference type="Gene3D" id="2.60.40.10">
    <property type="entry name" value="Immunoglobulins"/>
    <property type="match status" value="1"/>
</dbReference>
<evidence type="ECO:0000256" key="5">
    <source>
        <dbReference type="ARBA" id="ARBA00023136"/>
    </source>
</evidence>
<evidence type="ECO:0000256" key="8">
    <source>
        <dbReference type="SAM" id="Phobius"/>
    </source>
</evidence>
<sequence length="509" mass="56832">MDCSLFKASPHLWCLLWGWTLESEALTRDVGTWLLIYTCVCSCICWGISVPEQGGGPRMGTFTCLTNGILRIDCQWSALEVDQGSGSWLLFTSNQAPGSQHRCIFQASMCTVVLPPEEVILPTDNFTITLHHCISGEEQISLVDPQYLPWRHVKLDPPSDLQSNISSGYCVLTWSLSPALEPMSSLLSYELAFKRQEEAWERALHKDRIVGVTWIILEAMELYPGSYYEARLRVQMAMLKDDVVEEERPEGQWSEWSQPVCFLSPQRPGLLIPPWGWPYHTLFAMSIFLLLAGLTYLLFKLSPRLKRAFYQNVPSPAAFFHPLYNVHDGNFQTWTGIHTACPQPIHNCVNTPQGAWEAITLLTYSPAYPRGLEEVGATGPGLPVSKSSEDAFPAECVDLGEQLSAYLPQEDWTLMFPNRPAPPDSEGDSSDYCTLGCYGEYHPSAFPRSIQISGPIFAVTCGLSCVKQSLDTQQGATCEGAGHNQRYGLHENFQGILLPPILDRLQAQS</sequence>
<dbReference type="GO" id="GO:0004919">
    <property type="term" value="F:interleukin-9 receptor activity"/>
    <property type="evidence" value="ECO:0007669"/>
    <property type="project" value="TreeGrafter"/>
</dbReference>
<reference evidence="11" key="1">
    <citation type="submission" date="2023-09" db="UniProtKB">
        <authorList>
            <consortium name="Ensembl"/>
        </authorList>
    </citation>
    <scope>IDENTIFICATION</scope>
</reference>
<dbReference type="GO" id="GO:0016064">
    <property type="term" value="P:immunoglobulin mediated immune response"/>
    <property type="evidence" value="ECO:0007669"/>
    <property type="project" value="TreeGrafter"/>
</dbReference>
<keyword evidence="2 8" id="KW-0812">Transmembrane</keyword>
<dbReference type="InterPro" id="IPR003531">
    <property type="entry name" value="Hempt_rcpt_S_F1_CS"/>
</dbReference>
<evidence type="ECO:0000256" key="3">
    <source>
        <dbReference type="ARBA" id="ARBA00022729"/>
    </source>
</evidence>
<accession>A0A8C0W9M9</accession>